<protein>
    <submittedName>
        <fullName evidence="1">Uncharacterized protein</fullName>
    </submittedName>
</protein>
<keyword evidence="2" id="KW-1185">Reference proteome</keyword>
<accession>A0A974SB58</accession>
<evidence type="ECO:0000313" key="1">
    <source>
        <dbReference type="EMBL" id="QQZ58959.1"/>
    </source>
</evidence>
<dbReference type="KEGG" id="pson:JI735_19725"/>
<dbReference type="EMBL" id="CP068595">
    <property type="protein sequence ID" value="QQZ58959.1"/>
    <property type="molecule type" value="Genomic_DNA"/>
</dbReference>
<name>A0A974SB58_9BACL</name>
<proteinExistence type="predicted"/>
<organism evidence="1 2">
    <name type="scientific">Paenibacillus sonchi</name>
    <dbReference type="NCBI Taxonomy" id="373687"/>
    <lineage>
        <taxon>Bacteria</taxon>
        <taxon>Bacillati</taxon>
        <taxon>Bacillota</taxon>
        <taxon>Bacilli</taxon>
        <taxon>Bacillales</taxon>
        <taxon>Paenibacillaceae</taxon>
        <taxon>Paenibacillus</taxon>
        <taxon>Paenibacillus sonchi group</taxon>
    </lineage>
</organism>
<dbReference type="RefSeq" id="WP_157771286.1">
    <property type="nucleotide sequence ID" value="NZ_CP068595.1"/>
</dbReference>
<dbReference type="Proteomes" id="UP000595841">
    <property type="component" value="Chromosome"/>
</dbReference>
<gene>
    <name evidence="1" type="ORF">JI735_19725</name>
</gene>
<reference evidence="1 2" key="1">
    <citation type="submission" date="2021-01" db="EMBL/GenBank/DDBJ databases">
        <title>Whole genome sequence of Paenibacillus sonchi LMG 24727 for comparative genomics.</title>
        <authorList>
            <person name="Lee G."/>
            <person name="Kim M.-J."/>
            <person name="Lim K."/>
            <person name="Shin J.-H."/>
        </authorList>
    </citation>
    <scope>NUCLEOTIDE SEQUENCE [LARGE SCALE GENOMIC DNA]</scope>
    <source>
        <strain evidence="1 2">LMG 24727</strain>
    </source>
</reference>
<evidence type="ECO:0000313" key="2">
    <source>
        <dbReference type="Proteomes" id="UP000595841"/>
    </source>
</evidence>
<dbReference type="AlphaFoldDB" id="A0A974SB58"/>
<sequence length="48" mass="5520">MEKWMIVSCPIPHRIERAFAAYMLGGMTRTEYCQRVGYLLNIRGGNGE</sequence>